<feature type="domain" description="Carboxyltransferase" evidence="4">
    <location>
        <begin position="23"/>
        <end position="320"/>
    </location>
</feature>
<evidence type="ECO:0000256" key="3">
    <source>
        <dbReference type="ARBA" id="ARBA00022840"/>
    </source>
</evidence>
<dbReference type="Proteomes" id="UP000267430">
    <property type="component" value="Unassembled WGS sequence"/>
</dbReference>
<evidence type="ECO:0000313" key="5">
    <source>
        <dbReference type="EMBL" id="RUQ30593.1"/>
    </source>
</evidence>
<name>A0A433HQM9_9BACI</name>
<dbReference type="SMART" id="SM00797">
    <property type="entry name" value="AHS2"/>
    <property type="match status" value="1"/>
</dbReference>
<evidence type="ECO:0000256" key="1">
    <source>
        <dbReference type="ARBA" id="ARBA00022741"/>
    </source>
</evidence>
<dbReference type="PANTHER" id="PTHR43309:SF5">
    <property type="entry name" value="5-OXOPROLINASE SUBUNIT C"/>
    <property type="match status" value="1"/>
</dbReference>
<dbReference type="Pfam" id="PF02626">
    <property type="entry name" value="CT_A_B"/>
    <property type="match status" value="1"/>
</dbReference>
<dbReference type="GO" id="GO:0016787">
    <property type="term" value="F:hydrolase activity"/>
    <property type="evidence" value="ECO:0007669"/>
    <property type="project" value="UniProtKB-KW"/>
</dbReference>
<sequence>MMTITKPGMLTTIQDLGRNGYQKYGVITSGVMDPSASRIANILVGNQEKEATLEITLLGPVIEFSENALISICGGDLSPSIDGRTARLWRPLLVKKGSRLQFGQCKSGCRCYLAVAGGFSVRSVMGSKSTYLRAGIGGVNGRALKSGDRIPIDTPRELSTRLIQHLDRGKTNRTFVESDWSVVSSLYHTNEKDGIVHVIKGRQFNLFSIESQKLLFTEPFEVTSQSDRMGYRLKGPTLALEKPKEMISEAVDFGTIQVPSEGNPIVLLADRQTTGGYPKIGQIATVDLSLLAQTKPGDSLRFIEITHAEAEHLYLKKESNIQLLKNGVLLKCR</sequence>
<reference evidence="5 6" key="1">
    <citation type="submission" date="2018-12" db="EMBL/GenBank/DDBJ databases">
        <title>Bacillus chawlae sp. nov., Bacillus glennii sp. nov., and Bacillus saganii sp. nov. Isolated from the Vehicle Assembly Building at Kennedy Space Center where the Viking Spacecraft were Assembled.</title>
        <authorList>
            <person name="Seuylemezian A."/>
            <person name="Vaishampayan P."/>
        </authorList>
    </citation>
    <scope>NUCLEOTIDE SEQUENCE [LARGE SCALE GENOMIC DNA]</scope>
    <source>
        <strain evidence="5 6">L5</strain>
    </source>
</reference>
<dbReference type="GO" id="GO:0005524">
    <property type="term" value="F:ATP binding"/>
    <property type="evidence" value="ECO:0007669"/>
    <property type="project" value="UniProtKB-KW"/>
</dbReference>
<dbReference type="Gene3D" id="2.40.100.10">
    <property type="entry name" value="Cyclophilin-like"/>
    <property type="match status" value="1"/>
</dbReference>
<dbReference type="InterPro" id="IPR003778">
    <property type="entry name" value="CT_A_B"/>
</dbReference>
<keyword evidence="1" id="KW-0547">Nucleotide-binding</keyword>
<gene>
    <name evidence="5" type="ORF">ELQ35_06085</name>
</gene>
<evidence type="ECO:0000256" key="2">
    <source>
        <dbReference type="ARBA" id="ARBA00022801"/>
    </source>
</evidence>
<dbReference type="RefSeq" id="WP_126864614.1">
    <property type="nucleotide sequence ID" value="NZ_JAUSTX010000001.1"/>
</dbReference>
<dbReference type="EMBL" id="RYZZ01000007">
    <property type="protein sequence ID" value="RUQ30593.1"/>
    <property type="molecule type" value="Genomic_DNA"/>
</dbReference>
<accession>A0A433HQM9</accession>
<keyword evidence="5" id="KW-0808">Transferase</keyword>
<dbReference type="OrthoDB" id="9782422at2"/>
<keyword evidence="3" id="KW-0067">ATP-binding</keyword>
<dbReference type="NCBIfam" id="TIGR00724">
    <property type="entry name" value="urea_amlyse_rel"/>
    <property type="match status" value="1"/>
</dbReference>
<comment type="caution">
    <text evidence="5">The sequence shown here is derived from an EMBL/GenBank/DDBJ whole genome shotgun (WGS) entry which is preliminary data.</text>
</comment>
<dbReference type="AlphaFoldDB" id="A0A433HQM9"/>
<protein>
    <submittedName>
        <fullName evidence="5">Biotin-dependent carboxyltransferase family protein</fullName>
    </submittedName>
</protein>
<keyword evidence="2" id="KW-0378">Hydrolase</keyword>
<dbReference type="SUPFAM" id="SSF50891">
    <property type="entry name" value="Cyclophilin-like"/>
    <property type="match status" value="1"/>
</dbReference>
<proteinExistence type="predicted"/>
<keyword evidence="6" id="KW-1185">Reference proteome</keyword>
<dbReference type="PANTHER" id="PTHR43309">
    <property type="entry name" value="5-OXOPROLINASE SUBUNIT C"/>
    <property type="match status" value="1"/>
</dbReference>
<organism evidence="5 6">
    <name type="scientific">Peribacillus cavernae</name>
    <dbReference type="NCBI Taxonomy" id="1674310"/>
    <lineage>
        <taxon>Bacteria</taxon>
        <taxon>Bacillati</taxon>
        <taxon>Bacillota</taxon>
        <taxon>Bacilli</taxon>
        <taxon>Bacillales</taxon>
        <taxon>Bacillaceae</taxon>
        <taxon>Peribacillus</taxon>
    </lineage>
</organism>
<evidence type="ECO:0000259" key="4">
    <source>
        <dbReference type="SMART" id="SM00797"/>
    </source>
</evidence>
<dbReference type="InterPro" id="IPR029000">
    <property type="entry name" value="Cyclophilin-like_dom_sf"/>
</dbReference>
<dbReference type="InterPro" id="IPR052708">
    <property type="entry name" value="PxpC"/>
</dbReference>
<dbReference type="GO" id="GO:0016740">
    <property type="term" value="F:transferase activity"/>
    <property type="evidence" value="ECO:0007669"/>
    <property type="project" value="UniProtKB-KW"/>
</dbReference>
<evidence type="ECO:0000313" key="6">
    <source>
        <dbReference type="Proteomes" id="UP000267430"/>
    </source>
</evidence>